<proteinExistence type="predicted"/>
<dbReference type="RefSeq" id="WP_045979782.1">
    <property type="nucleotide sequence ID" value="NZ_JXXY01000013.1"/>
</dbReference>
<dbReference type="PATRIC" id="fig|151081.8.peg.2486"/>
<evidence type="ECO:0000313" key="2">
    <source>
        <dbReference type="EMBL" id="KJY95381.1"/>
    </source>
</evidence>
<comment type="caution">
    <text evidence="2">The sequence shown here is derived from an EMBL/GenBank/DDBJ whole genome shotgun (WGS) entry which is preliminary data.</text>
</comment>
<accession>A0A0F4PLY8</accession>
<reference evidence="2 3" key="1">
    <citation type="journal article" date="2015" name="BMC Genomics">
        <title>Genome mining reveals unlocked bioactive potential of marine Gram-negative bacteria.</title>
        <authorList>
            <person name="Machado H."/>
            <person name="Sonnenschein E.C."/>
            <person name="Melchiorsen J."/>
            <person name="Gram L."/>
        </authorList>
    </citation>
    <scope>NUCLEOTIDE SEQUENCE [LARGE SCALE GENOMIC DNA]</scope>
    <source>
        <strain evidence="2 3">S3137</strain>
    </source>
</reference>
<dbReference type="OrthoDB" id="6301450at2"/>
<feature type="chain" id="PRO_5002474744" description="Lipoprotein" evidence="1">
    <location>
        <begin position="22"/>
        <end position="222"/>
    </location>
</feature>
<feature type="signal peptide" evidence="1">
    <location>
        <begin position="1"/>
        <end position="21"/>
    </location>
</feature>
<organism evidence="2 3">
    <name type="scientific">Pseudoalteromonas ruthenica</name>
    <dbReference type="NCBI Taxonomy" id="151081"/>
    <lineage>
        <taxon>Bacteria</taxon>
        <taxon>Pseudomonadati</taxon>
        <taxon>Pseudomonadota</taxon>
        <taxon>Gammaproteobacteria</taxon>
        <taxon>Alteromonadales</taxon>
        <taxon>Pseudoalteromonadaceae</taxon>
        <taxon>Pseudoalteromonas</taxon>
    </lineage>
</organism>
<name>A0A0F4PLY8_9GAMM</name>
<dbReference type="AlphaFoldDB" id="A0A0F4PLY8"/>
<dbReference type="GeneID" id="58230450"/>
<evidence type="ECO:0000256" key="1">
    <source>
        <dbReference type="SAM" id="SignalP"/>
    </source>
</evidence>
<dbReference type="PROSITE" id="PS51257">
    <property type="entry name" value="PROKAR_LIPOPROTEIN"/>
    <property type="match status" value="1"/>
</dbReference>
<gene>
    <name evidence="2" type="ORF">TW72_18295</name>
</gene>
<protein>
    <recommendedName>
        <fullName evidence="4">Lipoprotein</fullName>
    </recommendedName>
</protein>
<evidence type="ECO:0008006" key="4">
    <source>
        <dbReference type="Google" id="ProtNLM"/>
    </source>
</evidence>
<evidence type="ECO:0000313" key="3">
    <source>
        <dbReference type="Proteomes" id="UP000033664"/>
    </source>
</evidence>
<dbReference type="Proteomes" id="UP000033664">
    <property type="component" value="Unassembled WGS sequence"/>
</dbReference>
<keyword evidence="1" id="KW-0732">Signal</keyword>
<keyword evidence="3" id="KW-1185">Reference proteome</keyword>
<sequence>MKYIIITISSFLLGGCASVAAEQIKPDIYVDNVTGLATSKITNYDSVELDYDLTLRNGNNIHFSDCSKVDATHDTDIVESEYHLLRMIRANCKALALYTNAESAYKSHLQEILTEHTVAHLPATAYPYVNEYDKNLRKGKTLKQFHADFKEKKVFEGVIDVETNTNRLSYSVLATGDFDDDRVEDALILISWHSKEAFGKGFKLIKVSRPTSEARFSTTELD</sequence>
<dbReference type="EMBL" id="JXXZ01000022">
    <property type="protein sequence ID" value="KJY95381.1"/>
    <property type="molecule type" value="Genomic_DNA"/>
</dbReference>